<evidence type="ECO:0000313" key="2">
    <source>
        <dbReference type="EMBL" id="URD92930.1"/>
    </source>
</evidence>
<sequence length="119" mass="13556">MSEKMQQMAELDKMRKEFQWGLEVQKKADSGEDASGNCSIEQQQGDEDNKEEDREDREEDIDDGDSADNLRGQAHIHVGSENSAYATTHIFYVLDPNLQPILVPTDNDTNEVKAERKKK</sequence>
<dbReference type="AlphaFoldDB" id="A0A9E7FCN4"/>
<dbReference type="Proteomes" id="UP001055439">
    <property type="component" value="Chromosome 3"/>
</dbReference>
<reference evidence="2" key="1">
    <citation type="submission" date="2022-05" db="EMBL/GenBank/DDBJ databases">
        <title>The Musa troglodytarum L. genome provides insights into the mechanism of non-climacteric behaviour and enrichment of carotenoids.</title>
        <authorList>
            <person name="Wang J."/>
        </authorList>
    </citation>
    <scope>NUCLEOTIDE SEQUENCE</scope>
    <source>
        <tissue evidence="2">Leaf</tissue>
    </source>
</reference>
<feature type="region of interest" description="Disordered" evidence="1">
    <location>
        <begin position="22"/>
        <end position="75"/>
    </location>
</feature>
<evidence type="ECO:0000256" key="1">
    <source>
        <dbReference type="SAM" id="MobiDB-lite"/>
    </source>
</evidence>
<dbReference type="EMBL" id="CP097505">
    <property type="protein sequence ID" value="URD92930.1"/>
    <property type="molecule type" value="Genomic_DNA"/>
</dbReference>
<proteinExistence type="predicted"/>
<protein>
    <submittedName>
        <fullName evidence="2">Uncharacterized protein</fullName>
    </submittedName>
</protein>
<feature type="compositionally biased region" description="Acidic residues" evidence="1">
    <location>
        <begin position="44"/>
        <end position="66"/>
    </location>
</feature>
<organism evidence="2 3">
    <name type="scientific">Musa troglodytarum</name>
    <name type="common">fe'i banana</name>
    <dbReference type="NCBI Taxonomy" id="320322"/>
    <lineage>
        <taxon>Eukaryota</taxon>
        <taxon>Viridiplantae</taxon>
        <taxon>Streptophyta</taxon>
        <taxon>Embryophyta</taxon>
        <taxon>Tracheophyta</taxon>
        <taxon>Spermatophyta</taxon>
        <taxon>Magnoliopsida</taxon>
        <taxon>Liliopsida</taxon>
        <taxon>Zingiberales</taxon>
        <taxon>Musaceae</taxon>
        <taxon>Musa</taxon>
    </lineage>
</organism>
<accession>A0A9E7FCN4</accession>
<evidence type="ECO:0000313" key="3">
    <source>
        <dbReference type="Proteomes" id="UP001055439"/>
    </source>
</evidence>
<keyword evidence="3" id="KW-1185">Reference proteome</keyword>
<gene>
    <name evidence="2" type="ORF">MUK42_34110</name>
</gene>
<name>A0A9E7FCN4_9LILI</name>